<dbReference type="NCBIfam" id="TIGR00512">
    <property type="entry name" value="salvage_mtnA"/>
    <property type="match status" value="1"/>
</dbReference>
<accession>A0A2D0LD38</accession>
<dbReference type="InterPro" id="IPR042529">
    <property type="entry name" value="IF_2B-like_C"/>
</dbReference>
<dbReference type="NCBIfam" id="TIGR00524">
    <property type="entry name" value="eIF-2B_rel"/>
    <property type="match status" value="1"/>
</dbReference>
<keyword evidence="1 2" id="KW-0413">Isomerase</keyword>
<dbReference type="InterPro" id="IPR005251">
    <property type="entry name" value="IF-M1Pi"/>
</dbReference>
<dbReference type="AlphaFoldDB" id="A0A2D0LD38"/>
<dbReference type="NCBIfam" id="NF004326">
    <property type="entry name" value="PRK05720.1"/>
    <property type="match status" value="1"/>
</dbReference>
<evidence type="ECO:0000313" key="3">
    <source>
        <dbReference type="EMBL" id="PHM73543.1"/>
    </source>
</evidence>
<feature type="active site" description="Proton donor" evidence="2">
    <location>
        <position position="243"/>
    </location>
</feature>
<dbReference type="Gene3D" id="3.40.50.10470">
    <property type="entry name" value="Translation initiation factor eif-2b, domain 2"/>
    <property type="match status" value="1"/>
</dbReference>
<dbReference type="InterPro" id="IPR011559">
    <property type="entry name" value="Initiation_fac_2B_a/b/d"/>
</dbReference>
<feature type="binding site" evidence="2">
    <location>
        <begin position="53"/>
        <end position="55"/>
    </location>
    <ligand>
        <name>substrate</name>
    </ligand>
</feature>
<feature type="binding site" evidence="2">
    <location>
        <begin position="253"/>
        <end position="254"/>
    </location>
    <ligand>
        <name>substrate</name>
    </ligand>
</feature>
<comment type="similarity">
    <text evidence="2">Belongs to the EIF-2B alpha/beta/delta subunits family. MtnA subfamily.</text>
</comment>
<dbReference type="Pfam" id="PF01008">
    <property type="entry name" value="IF-2B"/>
    <property type="match status" value="1"/>
</dbReference>
<dbReference type="UniPathway" id="UPA00904">
    <property type="reaction ID" value="UER00874"/>
</dbReference>
<organism evidence="3 4">
    <name type="scientific">Xenorhabdus kozodoii</name>
    <dbReference type="NCBI Taxonomy" id="351676"/>
    <lineage>
        <taxon>Bacteria</taxon>
        <taxon>Pseudomonadati</taxon>
        <taxon>Pseudomonadota</taxon>
        <taxon>Gammaproteobacteria</taxon>
        <taxon>Enterobacterales</taxon>
        <taxon>Morganellaceae</taxon>
        <taxon>Xenorhabdus</taxon>
    </lineage>
</organism>
<feature type="binding site" evidence="2">
    <location>
        <position position="203"/>
    </location>
    <ligand>
        <name>substrate</name>
    </ligand>
</feature>
<dbReference type="PANTHER" id="PTHR43475">
    <property type="entry name" value="METHYLTHIORIBOSE-1-PHOSPHATE ISOMERASE"/>
    <property type="match status" value="1"/>
</dbReference>
<dbReference type="RefSeq" id="WP_099141730.1">
    <property type="nucleotide sequence ID" value="NZ_CAWNOR010000002.1"/>
</dbReference>
<dbReference type="GO" id="GO:0019509">
    <property type="term" value="P:L-methionine salvage from methylthioadenosine"/>
    <property type="evidence" value="ECO:0007669"/>
    <property type="project" value="UniProtKB-UniRule"/>
</dbReference>
<sequence>MKIDGTHYRSVWLADDGYTVEIFDQTKLPFEVQMIQLRTMQDAATAIKEMWVRGAPLIGAVAAYGMALAMRQESSDEHLRQAYAILVKTRPTAINLKWALERTFRALENIAHSLREATAYRIANEIADEDVELCRKIGEHGLKIIQNIAETKPAGEAVNILTHCNAGWLATVDWGTALAPIYRAHDAGIKVHIWVDETRPRNQGGLTAFELGSHGVPHTLIADNAGGHLMQHGKVDLCIVGTDRTTARGDVCNKIGTYLKALAAKANQVPFYVALPSPTLDFTIWDGVNEIPIEQRSGEEQSHVYGITPEGVRNWVNTAPQGTSCGNYAFDVTPAELITGLITERGICEASAAGLQALFPDLWRQPSLSMPGKNDE</sequence>
<dbReference type="InterPro" id="IPR037171">
    <property type="entry name" value="NagB/RpiA_transferase-like"/>
</dbReference>
<protein>
    <recommendedName>
        <fullName evidence="2">Methylthioribose-1-phosphate isomerase</fullName>
        <shortName evidence="2">M1Pi</shortName>
        <shortName evidence="2">MTR-1-P isomerase</shortName>
        <ecNumber evidence="2">5.3.1.23</ecNumber>
    </recommendedName>
    <alternativeName>
        <fullName evidence="2">S-methyl-5-thioribose-1-phosphate isomerase</fullName>
    </alternativeName>
</protein>
<proteinExistence type="inferred from homology"/>
<dbReference type="PANTHER" id="PTHR43475:SF1">
    <property type="entry name" value="METHYLTHIORIBOSE-1-PHOSPHATE ISOMERASE"/>
    <property type="match status" value="1"/>
</dbReference>
<dbReference type="OrthoDB" id="9803436at2"/>
<dbReference type="InterPro" id="IPR000649">
    <property type="entry name" value="IF-2B-related"/>
</dbReference>
<keyword evidence="4" id="KW-1185">Reference proteome</keyword>
<dbReference type="GO" id="GO:0046523">
    <property type="term" value="F:S-methyl-5-thioribose-1-phosphate isomerase activity"/>
    <property type="evidence" value="ECO:0007669"/>
    <property type="project" value="UniProtKB-UniRule"/>
</dbReference>
<dbReference type="InterPro" id="IPR027363">
    <property type="entry name" value="M1Pi_N"/>
</dbReference>
<evidence type="ECO:0000313" key="4">
    <source>
        <dbReference type="Proteomes" id="UP000221101"/>
    </source>
</evidence>
<dbReference type="HAMAP" id="MF_01678">
    <property type="entry name" value="Salvage_MtnA"/>
    <property type="match status" value="1"/>
</dbReference>
<evidence type="ECO:0000256" key="1">
    <source>
        <dbReference type="ARBA" id="ARBA00023235"/>
    </source>
</evidence>
<keyword evidence="2" id="KW-0028">Amino-acid biosynthesis</keyword>
<gene>
    <name evidence="2" type="primary">mtnA</name>
    <name evidence="3" type="ORF">Xkoz_01675</name>
</gene>
<name>A0A2D0LD38_9GAMM</name>
<dbReference type="EMBL" id="NJCX01000010">
    <property type="protein sequence ID" value="PHM73543.1"/>
    <property type="molecule type" value="Genomic_DNA"/>
</dbReference>
<feature type="site" description="Transition state stabilizer" evidence="2">
    <location>
        <position position="164"/>
    </location>
</feature>
<feature type="binding site" evidence="2">
    <location>
        <position position="90"/>
    </location>
    <ligand>
        <name>substrate</name>
    </ligand>
</feature>
<dbReference type="Gene3D" id="1.20.120.420">
    <property type="entry name" value="translation initiation factor eif-2b, domain 1"/>
    <property type="match status" value="1"/>
</dbReference>
<keyword evidence="2" id="KW-0486">Methionine biosynthesis</keyword>
<reference evidence="3 4" key="1">
    <citation type="journal article" date="2017" name="Nat. Microbiol.">
        <title>Natural product diversity associated with the nematode symbionts Photorhabdus and Xenorhabdus.</title>
        <authorList>
            <person name="Tobias N.J."/>
            <person name="Wolff H."/>
            <person name="Djahanschiri B."/>
            <person name="Grundmann F."/>
            <person name="Kronenwerth M."/>
            <person name="Shi Y.M."/>
            <person name="Simonyi S."/>
            <person name="Grun P."/>
            <person name="Shapiro-Ilan D."/>
            <person name="Pidot S.J."/>
            <person name="Stinear T.P."/>
            <person name="Ebersberger I."/>
            <person name="Bode H.B."/>
        </authorList>
    </citation>
    <scope>NUCLEOTIDE SEQUENCE [LARGE SCALE GENOMIC DNA]</scope>
    <source>
        <strain evidence="3 4">DSM 17907</strain>
    </source>
</reference>
<dbReference type="FunFam" id="1.20.120.420:FF:000003">
    <property type="entry name" value="Methylthioribose-1-phosphate isomerase"/>
    <property type="match status" value="1"/>
</dbReference>
<dbReference type="EC" id="5.3.1.23" evidence="2"/>
<comment type="pathway">
    <text evidence="2">Amino-acid biosynthesis; L-methionine biosynthesis via salvage pathway; L-methionine from S-methyl-5-thio-alpha-D-ribose 1-phosphate: step 1/6.</text>
</comment>
<evidence type="ECO:0000256" key="2">
    <source>
        <dbReference type="HAMAP-Rule" id="MF_01678"/>
    </source>
</evidence>
<comment type="caution">
    <text evidence="3">The sequence shown here is derived from an EMBL/GenBank/DDBJ whole genome shotgun (WGS) entry which is preliminary data.</text>
</comment>
<dbReference type="Proteomes" id="UP000221101">
    <property type="component" value="Unassembled WGS sequence"/>
</dbReference>
<dbReference type="SUPFAM" id="SSF100950">
    <property type="entry name" value="NagB/RpiA/CoA transferase-like"/>
    <property type="match status" value="1"/>
</dbReference>
<comment type="catalytic activity">
    <reaction evidence="2">
        <text>5-(methylsulfanyl)-alpha-D-ribose 1-phosphate = 5-(methylsulfanyl)-D-ribulose 1-phosphate</text>
        <dbReference type="Rhea" id="RHEA:19989"/>
        <dbReference type="ChEBI" id="CHEBI:58533"/>
        <dbReference type="ChEBI" id="CHEBI:58548"/>
        <dbReference type="EC" id="5.3.1.23"/>
    </reaction>
</comment>
<comment type="function">
    <text evidence="2">Catalyzes the interconversion of methylthioribose-1-phosphate (MTR-1-P) into methylthioribulose-1-phosphate (MTRu-1-P).</text>
</comment>